<feature type="transmembrane region" description="Helical" evidence="1">
    <location>
        <begin position="288"/>
        <end position="308"/>
    </location>
</feature>
<dbReference type="AlphaFoldDB" id="A0AAU9ITX7"/>
<feature type="transmembrane region" description="Helical" evidence="1">
    <location>
        <begin position="76"/>
        <end position="97"/>
    </location>
</feature>
<comment type="caution">
    <text evidence="3">The sequence shown here is derived from an EMBL/GenBank/DDBJ whole genome shotgun (WGS) entry which is preliminary data.</text>
</comment>
<sequence>MRTIFAISAITLCLSIIELISHEELESTGAYLIERIQSSRSEESDDFFLMIGAVTSICFFLVSGICYLVGYKDFGLLGIFGSQLGAAFSGILKVAFAHPRPFWKYFNIDALLCSKDFGAPSGHAMSAGASLFVLGYLWMKSGGWRYLKLVIIAIIVIITGYDRMYLGVHFYFQIILGYSFALLIAAIIVYPQTTKLVQRIGNEKLAFIKSQVLWLVLLVLSTIICLFRNSEWDPMWSQNYEKSCGKQFVIEDVLVKNAADSYVFSLLAGLTAGHYLQRNNSATEPTVLVVVFAAFLHLGFINIFLKYLEGFITLSSTDLSGWVFLAIIRYSCGLIYAYFLPLVVSKLFRKNKSLARENPSFSVLTFKIKI</sequence>
<organism evidence="3 4">
    <name type="scientific">Blepharisma stoltei</name>
    <dbReference type="NCBI Taxonomy" id="1481888"/>
    <lineage>
        <taxon>Eukaryota</taxon>
        <taxon>Sar</taxon>
        <taxon>Alveolata</taxon>
        <taxon>Ciliophora</taxon>
        <taxon>Postciliodesmatophora</taxon>
        <taxon>Heterotrichea</taxon>
        <taxon>Heterotrichida</taxon>
        <taxon>Blepharismidae</taxon>
        <taxon>Blepharisma</taxon>
    </lineage>
</organism>
<dbReference type="SMART" id="SM00014">
    <property type="entry name" value="acidPPc"/>
    <property type="match status" value="1"/>
</dbReference>
<accession>A0AAU9ITX7</accession>
<dbReference type="Pfam" id="PF01569">
    <property type="entry name" value="PAP2"/>
    <property type="match status" value="1"/>
</dbReference>
<keyword evidence="1" id="KW-1133">Transmembrane helix</keyword>
<evidence type="ECO:0000313" key="3">
    <source>
        <dbReference type="EMBL" id="CAG9318307.1"/>
    </source>
</evidence>
<dbReference type="PANTHER" id="PTHR14969">
    <property type="entry name" value="SPHINGOSINE-1-PHOSPHATE PHOSPHOHYDROLASE"/>
    <property type="match status" value="1"/>
</dbReference>
<proteinExistence type="predicted"/>
<feature type="transmembrane region" description="Helical" evidence="1">
    <location>
        <begin position="146"/>
        <end position="164"/>
    </location>
</feature>
<evidence type="ECO:0000259" key="2">
    <source>
        <dbReference type="SMART" id="SM00014"/>
    </source>
</evidence>
<dbReference type="InterPro" id="IPR000326">
    <property type="entry name" value="PAP2/HPO"/>
</dbReference>
<dbReference type="CDD" id="cd01610">
    <property type="entry name" value="PAP2_like"/>
    <property type="match status" value="1"/>
</dbReference>
<dbReference type="PANTHER" id="PTHR14969:SF13">
    <property type="entry name" value="AT30094P"/>
    <property type="match status" value="1"/>
</dbReference>
<dbReference type="EMBL" id="CAJZBQ010000020">
    <property type="protein sequence ID" value="CAG9318307.1"/>
    <property type="molecule type" value="Genomic_DNA"/>
</dbReference>
<dbReference type="InterPro" id="IPR036938">
    <property type="entry name" value="PAP2/HPO_sf"/>
</dbReference>
<dbReference type="GO" id="GO:0042392">
    <property type="term" value="F:sphingosine-1-phosphate phosphatase activity"/>
    <property type="evidence" value="ECO:0007669"/>
    <property type="project" value="TreeGrafter"/>
</dbReference>
<name>A0AAU9ITX7_9CILI</name>
<feature type="transmembrane region" description="Helical" evidence="1">
    <location>
        <begin position="47"/>
        <end position="69"/>
    </location>
</feature>
<keyword evidence="1" id="KW-0472">Membrane</keyword>
<dbReference type="Gene3D" id="1.20.144.10">
    <property type="entry name" value="Phosphatidic acid phosphatase type 2/haloperoxidase"/>
    <property type="match status" value="1"/>
</dbReference>
<feature type="domain" description="Phosphatidic acid phosphatase type 2/haloperoxidase" evidence="2">
    <location>
        <begin position="74"/>
        <end position="189"/>
    </location>
</feature>
<feature type="transmembrane region" description="Helical" evidence="1">
    <location>
        <begin position="320"/>
        <end position="344"/>
    </location>
</feature>
<feature type="transmembrane region" description="Helical" evidence="1">
    <location>
        <begin position="117"/>
        <end position="139"/>
    </location>
</feature>
<dbReference type="Proteomes" id="UP001162131">
    <property type="component" value="Unassembled WGS sequence"/>
</dbReference>
<feature type="transmembrane region" description="Helical" evidence="1">
    <location>
        <begin position="212"/>
        <end position="230"/>
    </location>
</feature>
<evidence type="ECO:0000256" key="1">
    <source>
        <dbReference type="SAM" id="Phobius"/>
    </source>
</evidence>
<feature type="transmembrane region" description="Helical" evidence="1">
    <location>
        <begin position="170"/>
        <end position="191"/>
    </location>
</feature>
<protein>
    <recommendedName>
        <fullName evidence="2">Phosphatidic acid phosphatase type 2/haloperoxidase domain-containing protein</fullName>
    </recommendedName>
</protein>
<gene>
    <name evidence="3" type="ORF">BSTOLATCC_MIC20781</name>
</gene>
<dbReference type="SUPFAM" id="SSF48317">
    <property type="entry name" value="Acid phosphatase/Vanadium-dependent haloperoxidase"/>
    <property type="match status" value="1"/>
</dbReference>
<reference evidence="3" key="1">
    <citation type="submission" date="2021-09" db="EMBL/GenBank/DDBJ databases">
        <authorList>
            <consortium name="AG Swart"/>
            <person name="Singh M."/>
            <person name="Singh A."/>
            <person name="Seah K."/>
            <person name="Emmerich C."/>
        </authorList>
    </citation>
    <scope>NUCLEOTIDE SEQUENCE</scope>
    <source>
        <strain evidence="3">ATCC30299</strain>
    </source>
</reference>
<keyword evidence="4" id="KW-1185">Reference proteome</keyword>
<evidence type="ECO:0000313" key="4">
    <source>
        <dbReference type="Proteomes" id="UP001162131"/>
    </source>
</evidence>
<keyword evidence="1" id="KW-0812">Transmembrane</keyword>